<keyword evidence="2" id="KW-0813">Transport</keyword>
<dbReference type="Gene3D" id="3.40.50.300">
    <property type="entry name" value="P-loop containing nucleotide triphosphate hydrolases"/>
    <property type="match status" value="1"/>
</dbReference>
<evidence type="ECO:0000256" key="5">
    <source>
        <dbReference type="ARBA" id="ARBA00022840"/>
    </source>
</evidence>
<evidence type="ECO:0000259" key="7">
    <source>
        <dbReference type="PROSITE" id="PS50893"/>
    </source>
</evidence>
<comment type="similarity">
    <text evidence="1">Belongs to the ABC transporter superfamily.</text>
</comment>
<dbReference type="AlphaFoldDB" id="A0A842HMB7"/>
<dbReference type="InterPro" id="IPR052156">
    <property type="entry name" value="BCAA_Transport_ATP-bd_LivF"/>
</dbReference>
<dbReference type="PROSITE" id="PS50893">
    <property type="entry name" value="ABC_TRANSPORTER_2"/>
    <property type="match status" value="1"/>
</dbReference>
<evidence type="ECO:0000256" key="3">
    <source>
        <dbReference type="ARBA" id="ARBA00022475"/>
    </source>
</evidence>
<evidence type="ECO:0000256" key="2">
    <source>
        <dbReference type="ARBA" id="ARBA00022448"/>
    </source>
</evidence>
<organism evidence="8 9">
    <name type="scientific">Pusillimonas minor</name>
    <dbReference type="NCBI Taxonomy" id="2697024"/>
    <lineage>
        <taxon>Bacteria</taxon>
        <taxon>Pseudomonadati</taxon>
        <taxon>Pseudomonadota</taxon>
        <taxon>Betaproteobacteria</taxon>
        <taxon>Burkholderiales</taxon>
        <taxon>Alcaligenaceae</taxon>
        <taxon>Pusillimonas</taxon>
    </lineage>
</organism>
<sequence length="240" mass="25898">MAHPALEISRLNAWYDQFHVLRGVDLTVSPGQVVCLLGNPGSGRTTVLRAILGLTGPRSGSIRINGTESIHMPASQIRHLGLSYCPEEHHLVDELSCEENLLLPVEGASTLGGGMSLADIYDIFPAFKPFQHQPIAHLSTPERQLLAVARALRLGTNVLLLDEIHDSLNPVIASAMHRALSMLKAQHYTIVMAGETPGAAANIADHYYVIQNGTLADDYAPSPSWADAAVQAEQTSWRTG</sequence>
<gene>
    <name evidence="8" type="ORF">GTU67_02065</name>
</gene>
<keyword evidence="6" id="KW-0029">Amino-acid transport</keyword>
<keyword evidence="9" id="KW-1185">Reference proteome</keyword>
<keyword evidence="4" id="KW-0547">Nucleotide-binding</keyword>
<proteinExistence type="inferred from homology"/>
<feature type="domain" description="ABC transporter" evidence="7">
    <location>
        <begin position="6"/>
        <end position="237"/>
    </location>
</feature>
<dbReference type="PANTHER" id="PTHR43820:SF4">
    <property type="entry name" value="HIGH-AFFINITY BRANCHED-CHAIN AMINO ACID TRANSPORT ATP-BINDING PROTEIN LIVF"/>
    <property type="match status" value="1"/>
</dbReference>
<dbReference type="Pfam" id="PF00005">
    <property type="entry name" value="ABC_tran"/>
    <property type="match status" value="1"/>
</dbReference>
<evidence type="ECO:0000313" key="9">
    <source>
        <dbReference type="Proteomes" id="UP000545386"/>
    </source>
</evidence>
<dbReference type="PANTHER" id="PTHR43820">
    <property type="entry name" value="HIGH-AFFINITY BRANCHED-CHAIN AMINO ACID TRANSPORT ATP-BINDING PROTEIN LIVF"/>
    <property type="match status" value="1"/>
</dbReference>
<name>A0A842HMB7_9BURK</name>
<comment type="caution">
    <text evidence="8">The sequence shown here is derived from an EMBL/GenBank/DDBJ whole genome shotgun (WGS) entry which is preliminary data.</text>
</comment>
<protein>
    <submittedName>
        <fullName evidence="8">ATP-binding cassette domain-containing protein</fullName>
    </submittedName>
</protein>
<keyword evidence="3" id="KW-1003">Cell membrane</keyword>
<keyword evidence="3" id="KW-0472">Membrane</keyword>
<dbReference type="GO" id="GO:0016887">
    <property type="term" value="F:ATP hydrolysis activity"/>
    <property type="evidence" value="ECO:0007669"/>
    <property type="project" value="InterPro"/>
</dbReference>
<dbReference type="EMBL" id="JACJUU010000001">
    <property type="protein sequence ID" value="MBC2768698.1"/>
    <property type="molecule type" value="Genomic_DNA"/>
</dbReference>
<dbReference type="InterPro" id="IPR003439">
    <property type="entry name" value="ABC_transporter-like_ATP-bd"/>
</dbReference>
<dbReference type="RefSeq" id="WP_185778519.1">
    <property type="nucleotide sequence ID" value="NZ_JACJUU010000001.1"/>
</dbReference>
<evidence type="ECO:0000256" key="6">
    <source>
        <dbReference type="ARBA" id="ARBA00022970"/>
    </source>
</evidence>
<dbReference type="SMART" id="SM00382">
    <property type="entry name" value="AAA"/>
    <property type="match status" value="1"/>
</dbReference>
<dbReference type="InterPro" id="IPR003593">
    <property type="entry name" value="AAA+_ATPase"/>
</dbReference>
<keyword evidence="5 8" id="KW-0067">ATP-binding</keyword>
<accession>A0A842HMB7</accession>
<evidence type="ECO:0000256" key="4">
    <source>
        <dbReference type="ARBA" id="ARBA00022741"/>
    </source>
</evidence>
<reference evidence="8 9" key="1">
    <citation type="submission" date="2020-08" db="EMBL/GenBank/DDBJ databases">
        <title>Paraeoetvoesia sp. YC-7-48 draft genome sequence.</title>
        <authorList>
            <person name="Yao L."/>
        </authorList>
    </citation>
    <scope>NUCLEOTIDE SEQUENCE [LARGE SCALE GENOMIC DNA]</scope>
    <source>
        <strain evidence="9">YC-7-48</strain>
    </source>
</reference>
<dbReference type="GO" id="GO:0005524">
    <property type="term" value="F:ATP binding"/>
    <property type="evidence" value="ECO:0007669"/>
    <property type="project" value="UniProtKB-KW"/>
</dbReference>
<evidence type="ECO:0000313" key="8">
    <source>
        <dbReference type="EMBL" id="MBC2768698.1"/>
    </source>
</evidence>
<evidence type="ECO:0000256" key="1">
    <source>
        <dbReference type="ARBA" id="ARBA00005417"/>
    </source>
</evidence>
<dbReference type="GO" id="GO:0015658">
    <property type="term" value="F:branched-chain amino acid transmembrane transporter activity"/>
    <property type="evidence" value="ECO:0007669"/>
    <property type="project" value="TreeGrafter"/>
</dbReference>
<dbReference type="Proteomes" id="UP000545386">
    <property type="component" value="Unassembled WGS sequence"/>
</dbReference>
<dbReference type="SUPFAM" id="SSF52540">
    <property type="entry name" value="P-loop containing nucleoside triphosphate hydrolases"/>
    <property type="match status" value="1"/>
</dbReference>
<dbReference type="GO" id="GO:0015807">
    <property type="term" value="P:L-amino acid transport"/>
    <property type="evidence" value="ECO:0007669"/>
    <property type="project" value="TreeGrafter"/>
</dbReference>
<dbReference type="InterPro" id="IPR027417">
    <property type="entry name" value="P-loop_NTPase"/>
</dbReference>